<reference evidence="1" key="1">
    <citation type="submission" date="2021-06" db="EMBL/GenBank/DDBJ databases">
        <authorList>
            <person name="Kallberg Y."/>
            <person name="Tangrot J."/>
            <person name="Rosling A."/>
        </authorList>
    </citation>
    <scope>NUCLEOTIDE SEQUENCE</scope>
    <source>
        <strain evidence="1">CL356</strain>
    </source>
</reference>
<sequence length="396" mass="46584">MPMRTDTENDNVPASPEDSFDVSMTDKHSSDTSDSSGEKDTDTSHLESDIEEICAFSNLSLDNESSGRHLYPKNKHDFSDKESSDEAELSSSTLSDRDEITQARLERIEKRLLKKLDSGYSLLCLDICQESKDHEKIYKHSEFVWVNIERLWDRQSKRTKFLNDLRITHWPAFIRNHERNADSRFIFYEVTICALNYQKTLRQKDILPWRALDPTQFQRKVEDSMHDNDLVSNFIQSLDSVKARSAMCYAIDPYYPFSLPPAQRNYISDIDYTQEIGLSKHFKKIMFGPEVLHEGDILRLDSEEAEDSEKRNVVLFKVHYFYYFKRRNRIEMTGDKYQYYAVAEKDDVLVLKKMERAQSLSVVRLDEVVGRYYKWNQEINRTSLSRPWGSLDVLFC</sequence>
<comment type="caution">
    <text evidence="1">The sequence shown here is derived from an EMBL/GenBank/DDBJ whole genome shotgun (WGS) entry which is preliminary data.</text>
</comment>
<gene>
    <name evidence="1" type="ORF">ACOLOM_LOCUS6459</name>
</gene>
<dbReference type="Proteomes" id="UP000789525">
    <property type="component" value="Unassembled WGS sequence"/>
</dbReference>
<evidence type="ECO:0000313" key="1">
    <source>
        <dbReference type="EMBL" id="CAG8594819.1"/>
    </source>
</evidence>
<accession>A0ACA9MLN1</accession>
<evidence type="ECO:0000313" key="2">
    <source>
        <dbReference type="Proteomes" id="UP000789525"/>
    </source>
</evidence>
<dbReference type="EMBL" id="CAJVPT010013331">
    <property type="protein sequence ID" value="CAG8594819.1"/>
    <property type="molecule type" value="Genomic_DNA"/>
</dbReference>
<keyword evidence="2" id="KW-1185">Reference proteome</keyword>
<protein>
    <submittedName>
        <fullName evidence="1">10147_t:CDS:1</fullName>
    </submittedName>
</protein>
<proteinExistence type="predicted"/>
<organism evidence="1 2">
    <name type="scientific">Acaulospora colombiana</name>
    <dbReference type="NCBI Taxonomy" id="27376"/>
    <lineage>
        <taxon>Eukaryota</taxon>
        <taxon>Fungi</taxon>
        <taxon>Fungi incertae sedis</taxon>
        <taxon>Mucoromycota</taxon>
        <taxon>Glomeromycotina</taxon>
        <taxon>Glomeromycetes</taxon>
        <taxon>Diversisporales</taxon>
        <taxon>Acaulosporaceae</taxon>
        <taxon>Acaulospora</taxon>
    </lineage>
</organism>
<name>A0ACA9MLN1_9GLOM</name>